<feature type="compositionally biased region" description="Basic and acidic residues" evidence="2">
    <location>
        <begin position="124"/>
        <end position="136"/>
    </location>
</feature>
<dbReference type="PANTHER" id="PTHR28158">
    <property type="entry name" value="37S RIBOSOMAL PROTEIN S35, MITOCHONDRIAL"/>
    <property type="match status" value="1"/>
</dbReference>
<evidence type="ECO:0000313" key="4">
    <source>
        <dbReference type="Proteomes" id="UP000799770"/>
    </source>
</evidence>
<reference evidence="3" key="1">
    <citation type="journal article" date="2020" name="Stud. Mycol.">
        <title>101 Dothideomycetes genomes: a test case for predicting lifestyles and emergence of pathogens.</title>
        <authorList>
            <person name="Haridas S."/>
            <person name="Albert R."/>
            <person name="Binder M."/>
            <person name="Bloem J."/>
            <person name="Labutti K."/>
            <person name="Salamov A."/>
            <person name="Andreopoulos B."/>
            <person name="Baker S."/>
            <person name="Barry K."/>
            <person name="Bills G."/>
            <person name="Bluhm B."/>
            <person name="Cannon C."/>
            <person name="Castanera R."/>
            <person name="Culley D."/>
            <person name="Daum C."/>
            <person name="Ezra D."/>
            <person name="Gonzalez J."/>
            <person name="Henrissat B."/>
            <person name="Kuo A."/>
            <person name="Liang C."/>
            <person name="Lipzen A."/>
            <person name="Lutzoni F."/>
            <person name="Magnuson J."/>
            <person name="Mondo S."/>
            <person name="Nolan M."/>
            <person name="Ohm R."/>
            <person name="Pangilinan J."/>
            <person name="Park H.-J."/>
            <person name="Ramirez L."/>
            <person name="Alfaro M."/>
            <person name="Sun H."/>
            <person name="Tritt A."/>
            <person name="Yoshinaga Y."/>
            <person name="Zwiers L.-H."/>
            <person name="Turgeon B."/>
            <person name="Goodwin S."/>
            <person name="Spatafora J."/>
            <person name="Crous P."/>
            <person name="Grigoriev I."/>
        </authorList>
    </citation>
    <scope>NUCLEOTIDE SEQUENCE</scope>
    <source>
        <strain evidence="3">CBS 627.86</strain>
    </source>
</reference>
<evidence type="ECO:0000256" key="2">
    <source>
        <dbReference type="SAM" id="MobiDB-lite"/>
    </source>
</evidence>
<dbReference type="OrthoDB" id="10052321at2759"/>
<evidence type="ECO:0000313" key="3">
    <source>
        <dbReference type="EMBL" id="KAF2113947.1"/>
    </source>
</evidence>
<dbReference type="AlphaFoldDB" id="A0A6A5Z4X6"/>
<feature type="coiled-coil region" evidence="1">
    <location>
        <begin position="319"/>
        <end position="349"/>
    </location>
</feature>
<dbReference type="EMBL" id="ML977326">
    <property type="protein sequence ID" value="KAF2113947.1"/>
    <property type="molecule type" value="Genomic_DNA"/>
</dbReference>
<dbReference type="GO" id="GO:0003735">
    <property type="term" value="F:structural constituent of ribosome"/>
    <property type="evidence" value="ECO:0007669"/>
    <property type="project" value="TreeGrafter"/>
</dbReference>
<dbReference type="InterPro" id="IPR021036">
    <property type="entry name" value="Ribosomal_mS45"/>
</dbReference>
<keyword evidence="1" id="KW-0175">Coiled coil</keyword>
<organism evidence="3 4">
    <name type="scientific">Lophiotrema nucula</name>
    <dbReference type="NCBI Taxonomy" id="690887"/>
    <lineage>
        <taxon>Eukaryota</taxon>
        <taxon>Fungi</taxon>
        <taxon>Dikarya</taxon>
        <taxon>Ascomycota</taxon>
        <taxon>Pezizomycotina</taxon>
        <taxon>Dothideomycetes</taxon>
        <taxon>Pleosporomycetidae</taxon>
        <taxon>Pleosporales</taxon>
        <taxon>Lophiotremataceae</taxon>
        <taxon>Lophiotrema</taxon>
    </lineage>
</organism>
<protein>
    <submittedName>
        <fullName evidence="3">Eukaryotic mitochondrial regulator protein-domain-containing protein</fullName>
    </submittedName>
</protein>
<dbReference type="PANTHER" id="PTHR28158:SF1">
    <property type="entry name" value="SMALL RIBOSOMAL SUBUNIT PROTEIN MS45"/>
    <property type="match status" value="1"/>
</dbReference>
<proteinExistence type="predicted"/>
<dbReference type="Proteomes" id="UP000799770">
    <property type="component" value="Unassembled WGS sequence"/>
</dbReference>
<feature type="region of interest" description="Disordered" evidence="2">
    <location>
        <begin position="87"/>
        <end position="152"/>
    </location>
</feature>
<sequence>MPPRLRTTNVPCTLTCCPSVRSQCITQPSRTSRQFSQTSCQQVTLRRRKFYDWLNGPGLALKEPIPGSTNYLGAYDRYGNLVRASPGWQRRKAGEQQGQSAEQEGEEKKEEAAEGQESPDELEMAARRTEQAKKAEQAGGDALPPETVEDLRPFPLNKHFRSQPVLSEGLREAIYQRVKRDGATVSLASVEFGVSNERVGAVVRLKQMEKEWIAQGKTLAAPYSKAVLDMLPTTPYVDPNRPENKGKRPITHEPINDLPVHAATRQQLFVPVAESRHFTRVDAGKAFDNTLLPADDRIPHPELVQAERELASGLSFEERKKLAEERLAAEQARKAQEEARLKAEDAALKKVPQRRWDFVFQDFSIETVGKSERSLEGVGWRYGFPHEDRKKGHVKIPTKVEA</sequence>
<name>A0A6A5Z4X6_9PLEO</name>
<gene>
    <name evidence="3" type="ORF">BDV96DRAFT_577333</name>
</gene>
<dbReference type="GO" id="GO:0005763">
    <property type="term" value="C:mitochondrial small ribosomal subunit"/>
    <property type="evidence" value="ECO:0007669"/>
    <property type="project" value="TreeGrafter"/>
</dbReference>
<accession>A0A6A5Z4X6</accession>
<feature type="compositionally biased region" description="Acidic residues" evidence="2">
    <location>
        <begin position="113"/>
        <end position="123"/>
    </location>
</feature>
<evidence type="ECO:0000256" key="1">
    <source>
        <dbReference type="SAM" id="Coils"/>
    </source>
</evidence>
<keyword evidence="4" id="KW-1185">Reference proteome</keyword>
<dbReference type="Pfam" id="PF12298">
    <property type="entry name" value="Bot1p"/>
    <property type="match status" value="1"/>
</dbReference>
<dbReference type="GO" id="GO:0032543">
    <property type="term" value="P:mitochondrial translation"/>
    <property type="evidence" value="ECO:0007669"/>
    <property type="project" value="TreeGrafter"/>
</dbReference>